<dbReference type="EMBL" id="AP022563">
    <property type="protein sequence ID" value="BBX19595.1"/>
    <property type="molecule type" value="Genomic_DNA"/>
</dbReference>
<name>A0A7I7K673_9MYCO</name>
<dbReference type="InterPro" id="IPR017853">
    <property type="entry name" value="GH"/>
</dbReference>
<gene>
    <name evidence="2" type="ORF">MDUV_44550</name>
</gene>
<dbReference type="KEGG" id="mdu:MDUV_44550"/>
<organism evidence="2 3">
    <name type="scientific">Mycolicibacterium duvalii</name>
    <dbReference type="NCBI Taxonomy" id="39688"/>
    <lineage>
        <taxon>Bacteria</taxon>
        <taxon>Bacillati</taxon>
        <taxon>Actinomycetota</taxon>
        <taxon>Actinomycetes</taxon>
        <taxon>Mycobacteriales</taxon>
        <taxon>Mycobacteriaceae</taxon>
        <taxon>Mycolicibacterium</taxon>
    </lineage>
</organism>
<keyword evidence="3" id="KW-1185">Reference proteome</keyword>
<dbReference type="Proteomes" id="UP000467006">
    <property type="component" value="Chromosome"/>
</dbReference>
<keyword evidence="1" id="KW-0732">Signal</keyword>
<sequence>MPMPRRTALKLPILAGAGVALAAPSSAAAQRWPADRAHRWYQAQGWLVGANFVTSNAVNQLEMFQPGTFDPRRIDTELHMARWLGFNTVRVFLHDQLWLQDPDGFLRRLGQFLDITARHHVKPLFVLFDSCWDPHPRLGRQRAPRPGVHNSGWVQSPGAEHLADRRYRTLMRDYVVGVVRRFRTDDRVLGWDLWNEPDNPADAYSGIERPDKAELVAEVLPQVFGWARSADPSQPLTSGVWDGVWADPARRGEINAIQLDNSDVITFHSYAGPGEFEARIAELAPLGRPMMCTEYMARSLDSTVQAILPITKRQRVGAYTWGLVAGKTQTYLPWDSWQRPVTGPPGLWFHDLLQPGGKPYRPDEVRTIQKLTGRRRLG</sequence>
<dbReference type="AlphaFoldDB" id="A0A7I7K673"/>
<evidence type="ECO:0000313" key="2">
    <source>
        <dbReference type="EMBL" id="BBX19595.1"/>
    </source>
</evidence>
<feature type="chain" id="PRO_5029546285" description="1,4-beta-xylanase" evidence="1">
    <location>
        <begin position="23"/>
        <end position="378"/>
    </location>
</feature>
<evidence type="ECO:0008006" key="4">
    <source>
        <dbReference type="Google" id="ProtNLM"/>
    </source>
</evidence>
<feature type="signal peptide" evidence="1">
    <location>
        <begin position="1"/>
        <end position="22"/>
    </location>
</feature>
<protein>
    <recommendedName>
        <fullName evidence="4">1,4-beta-xylanase</fullName>
    </recommendedName>
</protein>
<proteinExistence type="predicted"/>
<dbReference type="InterPro" id="IPR006311">
    <property type="entry name" value="TAT_signal"/>
</dbReference>
<reference evidence="2 3" key="1">
    <citation type="journal article" date="2019" name="Emerg. Microbes Infect.">
        <title>Comprehensive subspecies identification of 175 nontuberculous mycobacteria species based on 7547 genomic profiles.</title>
        <authorList>
            <person name="Matsumoto Y."/>
            <person name="Kinjo T."/>
            <person name="Motooka D."/>
            <person name="Nabeya D."/>
            <person name="Jung N."/>
            <person name="Uechi K."/>
            <person name="Horii T."/>
            <person name="Iida T."/>
            <person name="Fujita J."/>
            <person name="Nakamura S."/>
        </authorList>
    </citation>
    <scope>NUCLEOTIDE SEQUENCE [LARGE SCALE GENOMIC DNA]</scope>
    <source>
        <strain evidence="2 3">JCM 6396</strain>
    </source>
</reference>
<dbReference type="PROSITE" id="PS51318">
    <property type="entry name" value="TAT"/>
    <property type="match status" value="1"/>
</dbReference>
<evidence type="ECO:0000313" key="3">
    <source>
        <dbReference type="Proteomes" id="UP000467006"/>
    </source>
</evidence>
<accession>A0A7I7K673</accession>
<dbReference type="SUPFAM" id="SSF51445">
    <property type="entry name" value="(Trans)glycosidases"/>
    <property type="match status" value="1"/>
</dbReference>
<dbReference type="Gene3D" id="3.20.20.80">
    <property type="entry name" value="Glycosidases"/>
    <property type="match status" value="1"/>
</dbReference>
<evidence type="ECO:0000256" key="1">
    <source>
        <dbReference type="SAM" id="SignalP"/>
    </source>
</evidence>